<dbReference type="Proteomes" id="UP000540556">
    <property type="component" value="Unassembled WGS sequence"/>
</dbReference>
<evidence type="ECO:0000313" key="2">
    <source>
        <dbReference type="Proteomes" id="UP000540556"/>
    </source>
</evidence>
<gene>
    <name evidence="1" type="ORF">HLH27_06105</name>
</gene>
<reference evidence="1 2" key="1">
    <citation type="submission" date="2020-04" db="EMBL/GenBank/DDBJ databases">
        <title>Description of novel Gluconacetobacter.</title>
        <authorList>
            <person name="Sombolestani A."/>
        </authorList>
    </citation>
    <scope>NUCLEOTIDE SEQUENCE [LARGE SCALE GENOMIC DNA]</scope>
    <source>
        <strain evidence="1 2">LMG 27800</strain>
    </source>
</reference>
<protein>
    <submittedName>
        <fullName evidence="1">Uncharacterized protein</fullName>
    </submittedName>
</protein>
<comment type="caution">
    <text evidence="1">The sequence shown here is derived from an EMBL/GenBank/DDBJ whole genome shotgun (WGS) entry which is preliminary data.</text>
</comment>
<accession>A0A7W4PQK1</accession>
<name>A0A7W4PQK1_9PROT</name>
<proteinExistence type="predicted"/>
<dbReference type="AlphaFoldDB" id="A0A7W4PQK1"/>
<keyword evidence="2" id="KW-1185">Reference proteome</keyword>
<evidence type="ECO:0000313" key="1">
    <source>
        <dbReference type="EMBL" id="MBB2204594.1"/>
    </source>
</evidence>
<dbReference type="EMBL" id="JABEQK010000003">
    <property type="protein sequence ID" value="MBB2204594.1"/>
    <property type="molecule type" value="Genomic_DNA"/>
</dbReference>
<sequence length="379" mass="41684">MGEYQYYAFLALDRPLDAVCREALRALSSRAEITATRFAVTSDGDDFKGDPVTLVERWFDLHLYVADWGTHRLMLRFPRRLVDPRSLDAFLRPVDCAALRLSGENLILDIVREDLEPEGEGGSDWLAALAPLRADAIGGDLRFFYLLWLTAVADGTVPDDAAEPLPGIGPLSGALESFARFFGIDRDLVAAASERCGDVPADEVFAPDIAGRLVAELTAGEKDGLLARLAQGDCLVASELRLLLRRRLEAEAPGGRPVVGLRMAGELRARAHAIGEAREREEAQRAAMERTRRAAEEECARRARLDGLLTQGEAVWGEVEAEIERRNAAGYDRALGLLLDLRALAGEQGTGEDFCRRLDGIRERHARKGRFIERLPALG</sequence>
<organism evidence="1 2">
    <name type="scientific">Gluconacetobacter takamatsuzukensis</name>
    <dbReference type="NCBI Taxonomy" id="1286190"/>
    <lineage>
        <taxon>Bacteria</taxon>
        <taxon>Pseudomonadati</taxon>
        <taxon>Pseudomonadota</taxon>
        <taxon>Alphaproteobacteria</taxon>
        <taxon>Acetobacterales</taxon>
        <taxon>Acetobacteraceae</taxon>
        <taxon>Gluconacetobacter</taxon>
    </lineage>
</organism>